<evidence type="ECO:0000313" key="2">
    <source>
        <dbReference type="Proteomes" id="UP000391791"/>
    </source>
</evidence>
<keyword evidence="2" id="KW-1185">Reference proteome</keyword>
<proteinExistence type="predicted"/>
<sequence length="146" mass="16095">METETPKKKFDLDQLTLGEVAAIEDLSGVAIGSVSESTPQGKFLAALYMVAKRRDGQPTFTFNAALQASMGEAQSFLGFDAAGDAEADDAESSAEGKRRRLARERARLKAQFIVQLGMDPAAYERLTIAERDAIVRELNKRSRRRR</sequence>
<dbReference type="EMBL" id="MN369745">
    <property type="protein sequence ID" value="QGH78531.1"/>
    <property type="molecule type" value="Genomic_DNA"/>
</dbReference>
<name>A0A5Q2WLP9_9CAUD</name>
<dbReference type="GeneID" id="62648589"/>
<dbReference type="Proteomes" id="UP000391791">
    <property type="component" value="Segment"/>
</dbReference>
<gene>
    <name evidence="1" type="primary">11</name>
    <name evidence="1" type="ORF">SEA_KAIJOHN_11</name>
</gene>
<dbReference type="RefSeq" id="YP_009996670.1">
    <property type="nucleotide sequence ID" value="NC_052935.1"/>
</dbReference>
<accession>A0A5Q2WLP9</accession>
<evidence type="ECO:0000313" key="1">
    <source>
        <dbReference type="EMBL" id="QGH78531.1"/>
    </source>
</evidence>
<organism evidence="1 2">
    <name type="scientific">Microbacterium phage Kaijohn</name>
    <dbReference type="NCBI Taxonomy" id="2653750"/>
    <lineage>
        <taxon>Viruses</taxon>
        <taxon>Duplodnaviria</taxon>
        <taxon>Heunggongvirae</taxon>
        <taxon>Uroviricota</taxon>
        <taxon>Caudoviricetes</taxon>
        <taxon>Orlajensenviridae</taxon>
        <taxon>Pelczarvirinae</taxon>
        <taxon>Paopuvirus</taxon>
        <taxon>Paopuvirus kaijohn</taxon>
    </lineage>
</organism>
<protein>
    <submittedName>
        <fullName evidence="1">Tail assembly chaperone</fullName>
    </submittedName>
</protein>
<reference evidence="1 2" key="1">
    <citation type="submission" date="2019-08" db="EMBL/GenBank/DDBJ databases">
        <authorList>
            <person name="Duffy I."/>
            <person name="Kerns H.R."/>
            <person name="Brown C.R."/>
            <person name="Ouellette L.A."/>
            <person name="Showers K.M."/>
            <person name="Katz E.L."/>
            <person name="Gemmati A.M."/>
            <person name="Ogueke L.I."/>
            <person name="Latalladi V.L."/>
            <person name="Duncan J."/>
            <person name="Washington J.M."/>
            <person name="Garlena R.A."/>
            <person name="Russell D.A."/>
            <person name="Pope W.H."/>
            <person name="Jacobs-Sera D."/>
            <person name="Hatfull G.F."/>
        </authorList>
    </citation>
    <scope>NUCLEOTIDE SEQUENCE [LARGE SCALE GENOMIC DNA]</scope>
</reference>
<dbReference type="KEGG" id="vg:62648589"/>